<gene>
    <name evidence="1" type="ORF">FSB_LOCUS51538</name>
</gene>
<evidence type="ECO:0000313" key="1">
    <source>
        <dbReference type="EMBL" id="SPD23656.1"/>
    </source>
</evidence>
<reference evidence="1" key="1">
    <citation type="submission" date="2018-02" db="EMBL/GenBank/DDBJ databases">
        <authorList>
            <person name="Cohen D.B."/>
            <person name="Kent A.D."/>
        </authorList>
    </citation>
    <scope>NUCLEOTIDE SEQUENCE</scope>
</reference>
<protein>
    <submittedName>
        <fullName evidence="1">Uncharacterized protein</fullName>
    </submittedName>
</protein>
<dbReference type="AlphaFoldDB" id="A0A2N9ICM3"/>
<proteinExistence type="predicted"/>
<sequence>MTASDPYANENGVSPVDLRGVVLKVHKTLGNSSTHLPLASSSLFLIPSNTVLFEASACPLL</sequence>
<organism evidence="1">
    <name type="scientific">Fagus sylvatica</name>
    <name type="common">Beechnut</name>
    <dbReference type="NCBI Taxonomy" id="28930"/>
    <lineage>
        <taxon>Eukaryota</taxon>
        <taxon>Viridiplantae</taxon>
        <taxon>Streptophyta</taxon>
        <taxon>Embryophyta</taxon>
        <taxon>Tracheophyta</taxon>
        <taxon>Spermatophyta</taxon>
        <taxon>Magnoliopsida</taxon>
        <taxon>eudicotyledons</taxon>
        <taxon>Gunneridae</taxon>
        <taxon>Pentapetalae</taxon>
        <taxon>rosids</taxon>
        <taxon>fabids</taxon>
        <taxon>Fagales</taxon>
        <taxon>Fagaceae</taxon>
        <taxon>Fagus</taxon>
    </lineage>
</organism>
<accession>A0A2N9ICM3</accession>
<name>A0A2N9ICM3_FAGSY</name>
<dbReference type="EMBL" id="OIVN01005697">
    <property type="protein sequence ID" value="SPD23656.1"/>
    <property type="molecule type" value="Genomic_DNA"/>
</dbReference>